<feature type="compositionally biased region" description="Polar residues" evidence="7">
    <location>
        <begin position="119"/>
        <end position="135"/>
    </location>
</feature>
<dbReference type="InterPro" id="IPR038933">
    <property type="entry name" value="Ovate"/>
</dbReference>
<evidence type="ECO:0000256" key="6">
    <source>
        <dbReference type="RuleBase" id="RU367028"/>
    </source>
</evidence>
<protein>
    <recommendedName>
        <fullName evidence="6">Transcription repressor</fullName>
    </recommendedName>
    <alternativeName>
        <fullName evidence="6">Ovate family protein</fullName>
    </alternativeName>
</protein>
<evidence type="ECO:0000256" key="4">
    <source>
        <dbReference type="ARBA" id="ARBA00023163"/>
    </source>
</evidence>
<evidence type="ECO:0000256" key="5">
    <source>
        <dbReference type="ARBA" id="ARBA00023242"/>
    </source>
</evidence>
<reference evidence="9" key="1">
    <citation type="submission" date="2024-03" db="EMBL/GenBank/DDBJ databases">
        <title>WGS assembly of Saponaria officinalis var. Norfolk2.</title>
        <authorList>
            <person name="Jenkins J."/>
            <person name="Shu S."/>
            <person name="Grimwood J."/>
            <person name="Barry K."/>
            <person name="Goodstein D."/>
            <person name="Schmutz J."/>
            <person name="Leebens-Mack J."/>
            <person name="Osbourn A."/>
        </authorList>
    </citation>
    <scope>NUCLEOTIDE SEQUENCE [LARGE SCALE GENOMIC DNA]</scope>
    <source>
        <strain evidence="9">JIC</strain>
    </source>
</reference>
<keyword evidence="5 6" id="KW-0539">Nucleus</keyword>
<dbReference type="GO" id="GO:0045892">
    <property type="term" value="P:negative regulation of DNA-templated transcription"/>
    <property type="evidence" value="ECO:0007669"/>
    <property type="project" value="UniProtKB-UniRule"/>
</dbReference>
<gene>
    <name evidence="9" type="ORF">RND81_04G185800</name>
</gene>
<evidence type="ECO:0000313" key="10">
    <source>
        <dbReference type="Proteomes" id="UP001443914"/>
    </source>
</evidence>
<organism evidence="9 10">
    <name type="scientific">Saponaria officinalis</name>
    <name type="common">Common soapwort</name>
    <name type="synonym">Lychnis saponaria</name>
    <dbReference type="NCBI Taxonomy" id="3572"/>
    <lineage>
        <taxon>Eukaryota</taxon>
        <taxon>Viridiplantae</taxon>
        <taxon>Streptophyta</taxon>
        <taxon>Embryophyta</taxon>
        <taxon>Tracheophyta</taxon>
        <taxon>Spermatophyta</taxon>
        <taxon>Magnoliopsida</taxon>
        <taxon>eudicotyledons</taxon>
        <taxon>Gunneridae</taxon>
        <taxon>Pentapetalae</taxon>
        <taxon>Caryophyllales</taxon>
        <taxon>Caryophyllaceae</taxon>
        <taxon>Caryophylleae</taxon>
        <taxon>Saponaria</taxon>
    </lineage>
</organism>
<dbReference type="GO" id="GO:0005634">
    <property type="term" value="C:nucleus"/>
    <property type="evidence" value="ECO:0007669"/>
    <property type="project" value="UniProtKB-SubCell"/>
</dbReference>
<name>A0AAW1LKW6_SAPOF</name>
<dbReference type="PANTHER" id="PTHR33057">
    <property type="entry name" value="TRANSCRIPTION REPRESSOR OFP7-RELATED"/>
    <property type="match status" value="1"/>
</dbReference>
<proteinExistence type="predicted"/>
<dbReference type="Pfam" id="PF04844">
    <property type="entry name" value="Ovate"/>
    <property type="match status" value="1"/>
</dbReference>
<evidence type="ECO:0000256" key="2">
    <source>
        <dbReference type="ARBA" id="ARBA00022491"/>
    </source>
</evidence>
<dbReference type="EMBL" id="JBDFQZ010000004">
    <property type="protein sequence ID" value="KAK9735135.1"/>
    <property type="molecule type" value="Genomic_DNA"/>
</dbReference>
<accession>A0AAW1LKW6</accession>
<evidence type="ECO:0000256" key="7">
    <source>
        <dbReference type="SAM" id="MobiDB-lite"/>
    </source>
</evidence>
<dbReference type="PANTHER" id="PTHR33057:SF98">
    <property type="entry name" value="TRANSCRIPTION REPRESSOR OFP18"/>
    <property type="match status" value="1"/>
</dbReference>
<dbReference type="PROSITE" id="PS51754">
    <property type="entry name" value="OVATE"/>
    <property type="match status" value="1"/>
</dbReference>
<comment type="function">
    <text evidence="6">Transcriptional repressor that regulates multiple aspects of plant growth and development.</text>
</comment>
<comment type="subcellular location">
    <subcellularLocation>
        <location evidence="1 6">Nucleus</location>
    </subcellularLocation>
</comment>
<evidence type="ECO:0000313" key="9">
    <source>
        <dbReference type="EMBL" id="KAK9735135.1"/>
    </source>
</evidence>
<sequence length="265" mass="29264">MGLKVKLLPSLLFKVPSCTQPKTSSFRLTMSMKDDIFKTINSVYFDHESELVETPDSWFTNSASRLSASDEYDEPSMSISGDIHLEAIIRGAQQSSSASNRLLFDPTAEDSPKLGPTAHQESTSTLKGSDVRNLTSNSKKNNNKKTPFKESVAMSVESENPYEDFKRSMEEMVESLKVKNDWEELEELLGWYLKVNGRKYHGYIISAFIDLIVGIIGNNSNSSCDELSSTSEVNCGYKNDIVRSSTSFCSATSSLTSSSCGSTSD</sequence>
<dbReference type="NCBIfam" id="TIGR01568">
    <property type="entry name" value="A_thal_3678"/>
    <property type="match status" value="1"/>
</dbReference>
<evidence type="ECO:0000256" key="1">
    <source>
        <dbReference type="ARBA" id="ARBA00004123"/>
    </source>
</evidence>
<keyword evidence="2 6" id="KW-0678">Repressor</keyword>
<comment type="caution">
    <text evidence="9">The sequence shown here is derived from an EMBL/GenBank/DDBJ whole genome shotgun (WGS) entry which is preliminary data.</text>
</comment>
<feature type="region of interest" description="Disordered" evidence="7">
    <location>
        <begin position="103"/>
        <end position="163"/>
    </location>
</feature>
<dbReference type="Proteomes" id="UP001443914">
    <property type="component" value="Unassembled WGS sequence"/>
</dbReference>
<keyword evidence="3 6" id="KW-0805">Transcription regulation</keyword>
<keyword evidence="4 6" id="KW-0804">Transcription</keyword>
<dbReference type="InterPro" id="IPR006458">
    <property type="entry name" value="Ovate_C"/>
</dbReference>
<evidence type="ECO:0000259" key="8">
    <source>
        <dbReference type="PROSITE" id="PS51754"/>
    </source>
</evidence>
<evidence type="ECO:0000256" key="3">
    <source>
        <dbReference type="ARBA" id="ARBA00023015"/>
    </source>
</evidence>
<feature type="domain" description="OVATE" evidence="8">
    <location>
        <begin position="152"/>
        <end position="214"/>
    </location>
</feature>
<dbReference type="AlphaFoldDB" id="A0AAW1LKW6"/>
<keyword evidence="10" id="KW-1185">Reference proteome</keyword>